<keyword evidence="3" id="KW-1185">Reference proteome</keyword>
<sequence>MSGSPIFNATGVSSSIPVSVSGQLPTVIVTAISSNATGTGNANTNSFRTPNTSTELLFREQTVNAAAYLAAIAWAIVYKAVSNIVKSKNRRNLRWIPFIGALFICATVSMCCFVNFNEQAWIDQRGFPGGSLFLVKASSSTAAMLFSTNAGSLFLSQSGLRPFWVCPSDRPLTLYQPSIDLAMAFNIVVAATLLGRLIYFAVKVPTSFPIHIRNKFVRADAILTESVLFLGLISLVYVCLFGEGMTGANLFFPLIVQLEAIFPTLIVIRLVQGWGWDSGVIYRKPTDYHYSYARGILSDTDSEVATAVEKTGMHSVGAEAA</sequence>
<feature type="transmembrane region" description="Helical" evidence="1">
    <location>
        <begin position="65"/>
        <end position="81"/>
    </location>
</feature>
<protein>
    <submittedName>
        <fullName evidence="2">Uncharacterized protein</fullName>
    </submittedName>
</protein>
<keyword evidence="1" id="KW-1133">Transmembrane helix</keyword>
<feature type="transmembrane region" description="Helical" evidence="1">
    <location>
        <begin position="93"/>
        <end position="116"/>
    </location>
</feature>
<evidence type="ECO:0000313" key="2">
    <source>
        <dbReference type="EMBL" id="THH32638.1"/>
    </source>
</evidence>
<organism evidence="2 3">
    <name type="scientific">Antrodiella citrinella</name>
    <dbReference type="NCBI Taxonomy" id="2447956"/>
    <lineage>
        <taxon>Eukaryota</taxon>
        <taxon>Fungi</taxon>
        <taxon>Dikarya</taxon>
        <taxon>Basidiomycota</taxon>
        <taxon>Agaricomycotina</taxon>
        <taxon>Agaricomycetes</taxon>
        <taxon>Polyporales</taxon>
        <taxon>Steccherinaceae</taxon>
        <taxon>Antrodiella</taxon>
    </lineage>
</organism>
<reference evidence="2 3" key="1">
    <citation type="submission" date="2019-02" db="EMBL/GenBank/DDBJ databases">
        <title>Genome sequencing of the rare red list fungi Antrodiella citrinella (Flaviporus citrinellus).</title>
        <authorList>
            <person name="Buettner E."/>
            <person name="Kellner H."/>
        </authorList>
    </citation>
    <scope>NUCLEOTIDE SEQUENCE [LARGE SCALE GENOMIC DNA]</scope>
    <source>
        <strain evidence="2 3">DSM 108506</strain>
    </source>
</reference>
<evidence type="ECO:0000313" key="3">
    <source>
        <dbReference type="Proteomes" id="UP000308730"/>
    </source>
</evidence>
<dbReference type="EMBL" id="SGPM01000018">
    <property type="protein sequence ID" value="THH32638.1"/>
    <property type="molecule type" value="Genomic_DNA"/>
</dbReference>
<keyword evidence="1" id="KW-0812">Transmembrane</keyword>
<comment type="caution">
    <text evidence="2">The sequence shown here is derived from an EMBL/GenBank/DDBJ whole genome shotgun (WGS) entry which is preliminary data.</text>
</comment>
<feature type="transmembrane region" description="Helical" evidence="1">
    <location>
        <begin position="250"/>
        <end position="271"/>
    </location>
</feature>
<gene>
    <name evidence="2" type="ORF">EUX98_g1569</name>
</gene>
<keyword evidence="1" id="KW-0472">Membrane</keyword>
<name>A0A4S4N431_9APHY</name>
<dbReference type="OrthoDB" id="2641762at2759"/>
<accession>A0A4S4N431</accession>
<proteinExistence type="predicted"/>
<feature type="transmembrane region" description="Helical" evidence="1">
    <location>
        <begin position="222"/>
        <end position="244"/>
    </location>
</feature>
<dbReference type="AlphaFoldDB" id="A0A4S4N431"/>
<evidence type="ECO:0000256" key="1">
    <source>
        <dbReference type="SAM" id="Phobius"/>
    </source>
</evidence>
<dbReference type="Proteomes" id="UP000308730">
    <property type="component" value="Unassembled WGS sequence"/>
</dbReference>
<feature type="transmembrane region" description="Helical" evidence="1">
    <location>
        <begin position="181"/>
        <end position="202"/>
    </location>
</feature>